<proteinExistence type="predicted"/>
<dbReference type="EMBL" id="LGUG01000004">
    <property type="protein sequence ID" value="KON94961.1"/>
    <property type="molecule type" value="Genomic_DNA"/>
</dbReference>
<feature type="transmembrane region" description="Helical" evidence="1">
    <location>
        <begin position="34"/>
        <end position="52"/>
    </location>
</feature>
<organism evidence="2 3">
    <name type="scientific">Aneurinibacillus migulanus</name>
    <name type="common">Bacillus migulanus</name>
    <dbReference type="NCBI Taxonomy" id="47500"/>
    <lineage>
        <taxon>Bacteria</taxon>
        <taxon>Bacillati</taxon>
        <taxon>Bacillota</taxon>
        <taxon>Bacilli</taxon>
        <taxon>Bacillales</taxon>
        <taxon>Paenibacillaceae</taxon>
        <taxon>Aneurinibacillus group</taxon>
        <taxon>Aneurinibacillus</taxon>
    </lineage>
</organism>
<keyword evidence="1" id="KW-0472">Membrane</keyword>
<gene>
    <name evidence="2" type="ORF">AF333_05150</name>
</gene>
<feature type="transmembrane region" description="Helical" evidence="1">
    <location>
        <begin position="7"/>
        <end position="28"/>
    </location>
</feature>
<dbReference type="OrthoDB" id="2680014at2"/>
<evidence type="ECO:0000256" key="1">
    <source>
        <dbReference type="SAM" id="Phobius"/>
    </source>
</evidence>
<dbReference type="GeneID" id="42304594"/>
<reference evidence="2 3" key="1">
    <citation type="submission" date="2015-07" db="EMBL/GenBank/DDBJ databases">
        <title>Fjat-14205 dsm 2895.</title>
        <authorList>
            <person name="Liu B."/>
            <person name="Wang J."/>
            <person name="Zhu Y."/>
            <person name="Liu G."/>
            <person name="Chen Q."/>
            <person name="Chen Z."/>
            <person name="Lan J."/>
            <person name="Che J."/>
            <person name="Ge C."/>
            <person name="Shi H."/>
            <person name="Pan Z."/>
            <person name="Liu X."/>
        </authorList>
    </citation>
    <scope>NUCLEOTIDE SEQUENCE [LARGE SCALE GENOMIC DNA]</scope>
    <source>
        <strain evidence="2 3">DSM 2895</strain>
    </source>
</reference>
<sequence length="60" mass="6628">MARSTIYTLYMLVVIGLTIGVPLTLYYGSNDRTAGFLGAILSFGVLASYAFYTNLLNRRN</sequence>
<dbReference type="PATRIC" id="fig|47500.12.peg.3969"/>
<comment type="caution">
    <text evidence="2">The sequence shown here is derived from an EMBL/GenBank/DDBJ whole genome shotgun (WGS) entry which is preliminary data.</text>
</comment>
<dbReference type="STRING" id="47500.AF333_05150"/>
<dbReference type="RefSeq" id="WP_043064965.1">
    <property type="nucleotide sequence ID" value="NZ_BJOA01000079.1"/>
</dbReference>
<dbReference type="Proteomes" id="UP000037269">
    <property type="component" value="Unassembled WGS sequence"/>
</dbReference>
<evidence type="ECO:0000313" key="3">
    <source>
        <dbReference type="Proteomes" id="UP000037269"/>
    </source>
</evidence>
<name>A0A0D1XZD0_ANEMI</name>
<accession>A0A0D1XZD0</accession>
<protein>
    <submittedName>
        <fullName evidence="2">Uncharacterized protein</fullName>
    </submittedName>
</protein>
<dbReference type="AlphaFoldDB" id="A0A0D1XZD0"/>
<keyword evidence="1" id="KW-0812">Transmembrane</keyword>
<keyword evidence="1" id="KW-1133">Transmembrane helix</keyword>
<evidence type="ECO:0000313" key="2">
    <source>
        <dbReference type="EMBL" id="KON94961.1"/>
    </source>
</evidence>
<keyword evidence="3" id="KW-1185">Reference proteome</keyword>